<evidence type="ECO:0000313" key="4">
    <source>
        <dbReference type="Proteomes" id="UP000237347"/>
    </source>
</evidence>
<feature type="domain" description="Plastocyanin-like" evidence="2">
    <location>
        <begin position="2"/>
        <end position="44"/>
    </location>
</feature>
<name>A0AAW0LER3_QUESU</name>
<proteinExistence type="predicted"/>
<dbReference type="PANTHER" id="PTHR11709">
    <property type="entry name" value="MULTI-COPPER OXIDASE"/>
    <property type="match status" value="1"/>
</dbReference>
<dbReference type="GO" id="GO:0005507">
    <property type="term" value="F:copper ion binding"/>
    <property type="evidence" value="ECO:0007669"/>
    <property type="project" value="InterPro"/>
</dbReference>
<dbReference type="PANTHER" id="PTHR11709:SF410">
    <property type="entry name" value="LACCASE"/>
    <property type="match status" value="1"/>
</dbReference>
<keyword evidence="1" id="KW-1133">Transmembrane helix</keyword>
<dbReference type="AlphaFoldDB" id="A0AAW0LER3"/>
<dbReference type="InterPro" id="IPR011707">
    <property type="entry name" value="Cu-oxidase-like_N"/>
</dbReference>
<evidence type="ECO:0000256" key="1">
    <source>
        <dbReference type="SAM" id="Phobius"/>
    </source>
</evidence>
<evidence type="ECO:0000259" key="2">
    <source>
        <dbReference type="Pfam" id="PF07732"/>
    </source>
</evidence>
<comment type="caution">
    <text evidence="3">The sequence shown here is derived from an EMBL/GenBank/DDBJ whole genome shotgun (WGS) entry which is preliminary data.</text>
</comment>
<dbReference type="InterPro" id="IPR045087">
    <property type="entry name" value="Cu-oxidase_fam"/>
</dbReference>
<dbReference type="Proteomes" id="UP000237347">
    <property type="component" value="Unassembled WGS sequence"/>
</dbReference>
<feature type="transmembrane region" description="Helical" evidence="1">
    <location>
        <begin position="34"/>
        <end position="53"/>
    </location>
</feature>
<gene>
    <name evidence="3" type="primary">LAC14_26</name>
    <name evidence="3" type="ORF">CFP56_001982</name>
</gene>
<accession>A0AAW0LER3</accession>
<organism evidence="3 4">
    <name type="scientific">Quercus suber</name>
    <name type="common">Cork oak</name>
    <dbReference type="NCBI Taxonomy" id="58331"/>
    <lineage>
        <taxon>Eukaryota</taxon>
        <taxon>Viridiplantae</taxon>
        <taxon>Streptophyta</taxon>
        <taxon>Embryophyta</taxon>
        <taxon>Tracheophyta</taxon>
        <taxon>Spermatophyta</taxon>
        <taxon>Magnoliopsida</taxon>
        <taxon>eudicotyledons</taxon>
        <taxon>Gunneridae</taxon>
        <taxon>Pentapetalae</taxon>
        <taxon>rosids</taxon>
        <taxon>fabids</taxon>
        <taxon>Fagales</taxon>
        <taxon>Fagaceae</taxon>
        <taxon>Quercus</taxon>
    </lineage>
</organism>
<evidence type="ECO:0000313" key="3">
    <source>
        <dbReference type="EMBL" id="KAK7849892.1"/>
    </source>
</evidence>
<keyword evidence="1" id="KW-0472">Membrane</keyword>
<dbReference type="GO" id="GO:0016491">
    <property type="term" value="F:oxidoreductase activity"/>
    <property type="evidence" value="ECO:0007669"/>
    <property type="project" value="TreeGrafter"/>
</dbReference>
<dbReference type="EMBL" id="PKMF04000107">
    <property type="protein sequence ID" value="KAK7849892.1"/>
    <property type="molecule type" value="Genomic_DNA"/>
</dbReference>
<protein>
    <submittedName>
        <fullName evidence="3">Laccase-14</fullName>
    </submittedName>
</protein>
<keyword evidence="1" id="KW-0812">Transmembrane</keyword>
<reference evidence="3 4" key="1">
    <citation type="journal article" date="2018" name="Sci. Data">
        <title>The draft genome sequence of cork oak.</title>
        <authorList>
            <person name="Ramos A.M."/>
            <person name="Usie A."/>
            <person name="Barbosa P."/>
            <person name="Barros P.M."/>
            <person name="Capote T."/>
            <person name="Chaves I."/>
            <person name="Simoes F."/>
            <person name="Abreu I."/>
            <person name="Carrasquinho I."/>
            <person name="Faro C."/>
            <person name="Guimaraes J.B."/>
            <person name="Mendonca D."/>
            <person name="Nobrega F."/>
            <person name="Rodrigues L."/>
            <person name="Saibo N.J.M."/>
            <person name="Varela M.C."/>
            <person name="Egas C."/>
            <person name="Matos J."/>
            <person name="Miguel C.M."/>
            <person name="Oliveira M.M."/>
            <person name="Ricardo C.P."/>
            <person name="Goncalves S."/>
        </authorList>
    </citation>
    <scope>NUCLEOTIDE SEQUENCE [LARGE SCALE GENOMIC DNA]</scope>
    <source>
        <strain evidence="4">cv. HL8</strain>
    </source>
</reference>
<dbReference type="Pfam" id="PF07732">
    <property type="entry name" value="Cu-oxidase_3"/>
    <property type="match status" value="1"/>
</dbReference>
<keyword evidence="4" id="KW-1185">Reference proteome</keyword>
<sequence>MKCPIPLNTSFTQAIIFFIEGTLWWHAHSDWSRATINGVIIILPALGTTYLFPKPYARRGYPKCYKGDVMTIIDEALTTGGDPKISDAITINGQPENLYECSNIWYMEDQIRTTYCLPVNYGRPIFYT</sequence>